<keyword evidence="1" id="KW-0472">Membrane</keyword>
<feature type="domain" description="CAAX prenyl protease 2/Lysostaphin resistance protein A-like" evidence="2">
    <location>
        <begin position="206"/>
        <end position="286"/>
    </location>
</feature>
<dbReference type="AlphaFoldDB" id="A0A5F2AX71"/>
<dbReference type="OrthoDB" id="325398at2"/>
<reference evidence="3 4" key="1">
    <citation type="journal article" date="2019" name="PLoS Negl. Trop. Dis.">
        <title>Revisiting the worldwide diversity of Leptospira species in the environment.</title>
        <authorList>
            <person name="Vincent A.T."/>
            <person name="Schiettekatte O."/>
            <person name="Bourhy P."/>
            <person name="Veyrier F.J."/>
            <person name="Picardeau M."/>
        </authorList>
    </citation>
    <scope>NUCLEOTIDE SEQUENCE [LARGE SCALE GENOMIC DNA]</scope>
    <source>
        <strain evidence="3 4">201702444</strain>
    </source>
</reference>
<dbReference type="Pfam" id="PF02517">
    <property type="entry name" value="Rce1-like"/>
    <property type="match status" value="1"/>
</dbReference>
<evidence type="ECO:0000313" key="3">
    <source>
        <dbReference type="EMBL" id="TGL92131.1"/>
    </source>
</evidence>
<feature type="transmembrane region" description="Helical" evidence="1">
    <location>
        <begin position="15"/>
        <end position="35"/>
    </location>
</feature>
<organism evidence="3 4">
    <name type="scientific">Leptospira barantonii</name>
    <dbReference type="NCBI Taxonomy" id="2023184"/>
    <lineage>
        <taxon>Bacteria</taxon>
        <taxon>Pseudomonadati</taxon>
        <taxon>Spirochaetota</taxon>
        <taxon>Spirochaetia</taxon>
        <taxon>Leptospirales</taxon>
        <taxon>Leptospiraceae</taxon>
        <taxon>Leptospira</taxon>
    </lineage>
</organism>
<dbReference type="InterPro" id="IPR003675">
    <property type="entry name" value="Rce1/LyrA-like_dom"/>
</dbReference>
<gene>
    <name evidence="3" type="ORF">EHQ76_20220</name>
</gene>
<accession>A0A5F2AX71</accession>
<dbReference type="GO" id="GO:0004175">
    <property type="term" value="F:endopeptidase activity"/>
    <property type="evidence" value="ECO:0007669"/>
    <property type="project" value="UniProtKB-ARBA"/>
</dbReference>
<feature type="transmembrane region" description="Helical" evidence="1">
    <location>
        <begin position="120"/>
        <end position="139"/>
    </location>
</feature>
<sequence length="303" mass="35615">MEIIKILKGFFRKNLKIYILLFGFYGSLFLILFLNEEFGFPLLTSKTFSIKAISSCVLYGIPMFLFYIQLSARRKNRFKKRKLIGFLFVFWICMIVLHLQKLPFENFLIYLPRDWIFWTWRISQQLIHALPLLVIPLLYNFYRNKTNPIPFETRKNPSYVPILILGLLIAGIGSMVPGFKEFYPRAPLTNEQLIYKATWYTTLGFEIFYLSTFYFTEFFFRKFTIRYLSEVGKYHAVGMIALIYGMVHFEKPRGEILSSFFGGLLMGALSIRTHSIRGGLYAHIALAAGMEIFTGIYLWKQLL</sequence>
<comment type="caution">
    <text evidence="3">The sequence shown here is derived from an EMBL/GenBank/DDBJ whole genome shotgun (WGS) entry which is preliminary data.</text>
</comment>
<dbReference type="RefSeq" id="WP_135672619.1">
    <property type="nucleotide sequence ID" value="NZ_RQGN01000108.1"/>
</dbReference>
<proteinExistence type="predicted"/>
<evidence type="ECO:0000256" key="1">
    <source>
        <dbReference type="SAM" id="Phobius"/>
    </source>
</evidence>
<feature type="transmembrane region" description="Helical" evidence="1">
    <location>
        <begin position="82"/>
        <end position="100"/>
    </location>
</feature>
<dbReference type="Proteomes" id="UP000298429">
    <property type="component" value="Unassembled WGS sequence"/>
</dbReference>
<feature type="transmembrane region" description="Helical" evidence="1">
    <location>
        <begin position="199"/>
        <end position="220"/>
    </location>
</feature>
<keyword evidence="1" id="KW-0812">Transmembrane</keyword>
<feature type="transmembrane region" description="Helical" evidence="1">
    <location>
        <begin position="256"/>
        <end position="273"/>
    </location>
</feature>
<feature type="transmembrane region" description="Helical" evidence="1">
    <location>
        <begin position="47"/>
        <end position="70"/>
    </location>
</feature>
<dbReference type="GO" id="GO:0080120">
    <property type="term" value="P:CAAX-box protein maturation"/>
    <property type="evidence" value="ECO:0007669"/>
    <property type="project" value="UniProtKB-ARBA"/>
</dbReference>
<name>A0A5F2AX71_9LEPT</name>
<keyword evidence="1" id="KW-1133">Transmembrane helix</keyword>
<dbReference type="EMBL" id="RQGN01000108">
    <property type="protein sequence ID" value="TGL92131.1"/>
    <property type="molecule type" value="Genomic_DNA"/>
</dbReference>
<feature type="transmembrane region" description="Helical" evidence="1">
    <location>
        <begin position="159"/>
        <end position="179"/>
    </location>
</feature>
<feature type="transmembrane region" description="Helical" evidence="1">
    <location>
        <begin position="232"/>
        <end position="250"/>
    </location>
</feature>
<feature type="transmembrane region" description="Helical" evidence="1">
    <location>
        <begin position="280"/>
        <end position="299"/>
    </location>
</feature>
<evidence type="ECO:0000313" key="4">
    <source>
        <dbReference type="Proteomes" id="UP000298429"/>
    </source>
</evidence>
<evidence type="ECO:0000259" key="2">
    <source>
        <dbReference type="Pfam" id="PF02517"/>
    </source>
</evidence>
<protein>
    <recommendedName>
        <fullName evidence="2">CAAX prenyl protease 2/Lysostaphin resistance protein A-like domain-containing protein</fullName>
    </recommendedName>
</protein>